<evidence type="ECO:0000313" key="2">
    <source>
        <dbReference type="EMBL" id="KAF7673926.1"/>
    </source>
</evidence>
<name>A0A8H7EBS6_9PLEO</name>
<gene>
    <name evidence="2" type="ORF">GT037_007692</name>
</gene>
<feature type="region of interest" description="Disordered" evidence="1">
    <location>
        <begin position="1"/>
        <end position="22"/>
    </location>
</feature>
<dbReference type="Proteomes" id="UP000596902">
    <property type="component" value="Unassembled WGS sequence"/>
</dbReference>
<reference evidence="2" key="1">
    <citation type="submission" date="2020-01" db="EMBL/GenBank/DDBJ databases">
        <authorList>
            <person name="Feng Z.H.Z."/>
        </authorList>
    </citation>
    <scope>NUCLEOTIDE SEQUENCE</scope>
    <source>
        <strain evidence="2">CBS107.38</strain>
    </source>
</reference>
<dbReference type="AlphaFoldDB" id="A0A8H7EBS6"/>
<reference evidence="2" key="2">
    <citation type="submission" date="2020-08" db="EMBL/GenBank/DDBJ databases">
        <title>Draft Genome Sequence of Cumin Blight Pathogen Alternaria burnsii.</title>
        <authorList>
            <person name="Feng Z."/>
        </authorList>
    </citation>
    <scope>NUCLEOTIDE SEQUENCE</scope>
    <source>
        <strain evidence="2">CBS107.38</strain>
    </source>
</reference>
<sequence length="58" mass="6254">MFEQTVSDHSGQPSAESVPSPLQTRQALVCTGVFAFMEASADIWRPTVSPSRYGAKPV</sequence>
<evidence type="ECO:0000313" key="3">
    <source>
        <dbReference type="Proteomes" id="UP000596902"/>
    </source>
</evidence>
<dbReference type="EMBL" id="JAAABM010000011">
    <property type="protein sequence ID" value="KAF7673926.1"/>
    <property type="molecule type" value="Genomic_DNA"/>
</dbReference>
<keyword evidence="3" id="KW-1185">Reference proteome</keyword>
<dbReference type="GeneID" id="62205917"/>
<comment type="caution">
    <text evidence="2">The sequence shown here is derived from an EMBL/GenBank/DDBJ whole genome shotgun (WGS) entry which is preliminary data.</text>
</comment>
<organism evidence="2 3">
    <name type="scientific">Alternaria burnsii</name>
    <dbReference type="NCBI Taxonomy" id="1187904"/>
    <lineage>
        <taxon>Eukaryota</taxon>
        <taxon>Fungi</taxon>
        <taxon>Dikarya</taxon>
        <taxon>Ascomycota</taxon>
        <taxon>Pezizomycotina</taxon>
        <taxon>Dothideomycetes</taxon>
        <taxon>Pleosporomycetidae</taxon>
        <taxon>Pleosporales</taxon>
        <taxon>Pleosporineae</taxon>
        <taxon>Pleosporaceae</taxon>
        <taxon>Alternaria</taxon>
        <taxon>Alternaria sect. Alternaria</taxon>
    </lineage>
</organism>
<accession>A0A8H7EBS6</accession>
<proteinExistence type="predicted"/>
<protein>
    <submittedName>
        <fullName evidence="2">Uncharacterized protein</fullName>
    </submittedName>
</protein>
<evidence type="ECO:0000256" key="1">
    <source>
        <dbReference type="SAM" id="MobiDB-lite"/>
    </source>
</evidence>
<dbReference type="RefSeq" id="XP_038784240.1">
    <property type="nucleotide sequence ID" value="XM_038932739.1"/>
</dbReference>